<accession>A0AAD7DE00</accession>
<evidence type="ECO:0000313" key="2">
    <source>
        <dbReference type="EMBL" id="KAJ7689109.1"/>
    </source>
</evidence>
<dbReference type="Proteomes" id="UP001221757">
    <property type="component" value="Unassembled WGS sequence"/>
</dbReference>
<reference evidence="2" key="1">
    <citation type="submission" date="2023-03" db="EMBL/GenBank/DDBJ databases">
        <title>Massive genome expansion in bonnet fungi (Mycena s.s.) driven by repeated elements and novel gene families across ecological guilds.</title>
        <authorList>
            <consortium name="Lawrence Berkeley National Laboratory"/>
            <person name="Harder C.B."/>
            <person name="Miyauchi S."/>
            <person name="Viragh M."/>
            <person name="Kuo A."/>
            <person name="Thoen E."/>
            <person name="Andreopoulos B."/>
            <person name="Lu D."/>
            <person name="Skrede I."/>
            <person name="Drula E."/>
            <person name="Henrissat B."/>
            <person name="Morin E."/>
            <person name="Kohler A."/>
            <person name="Barry K."/>
            <person name="LaButti K."/>
            <person name="Morin E."/>
            <person name="Salamov A."/>
            <person name="Lipzen A."/>
            <person name="Mereny Z."/>
            <person name="Hegedus B."/>
            <person name="Baldrian P."/>
            <person name="Stursova M."/>
            <person name="Weitz H."/>
            <person name="Taylor A."/>
            <person name="Grigoriev I.V."/>
            <person name="Nagy L.G."/>
            <person name="Martin F."/>
            <person name="Kauserud H."/>
        </authorList>
    </citation>
    <scope>NUCLEOTIDE SEQUENCE</scope>
    <source>
        <strain evidence="2">CBHHK067</strain>
    </source>
</reference>
<evidence type="ECO:0000256" key="1">
    <source>
        <dbReference type="SAM" id="MobiDB-lite"/>
    </source>
</evidence>
<name>A0AAD7DE00_MYCRO</name>
<feature type="compositionally biased region" description="Polar residues" evidence="1">
    <location>
        <begin position="228"/>
        <end position="239"/>
    </location>
</feature>
<proteinExistence type="predicted"/>
<evidence type="ECO:0000313" key="3">
    <source>
        <dbReference type="Proteomes" id="UP001221757"/>
    </source>
</evidence>
<dbReference type="AlphaFoldDB" id="A0AAD7DE00"/>
<protein>
    <submittedName>
        <fullName evidence="2">Uncharacterized protein</fullName>
    </submittedName>
</protein>
<organism evidence="2 3">
    <name type="scientific">Mycena rosella</name>
    <name type="common">Pink bonnet</name>
    <name type="synonym">Agaricus rosellus</name>
    <dbReference type="NCBI Taxonomy" id="1033263"/>
    <lineage>
        <taxon>Eukaryota</taxon>
        <taxon>Fungi</taxon>
        <taxon>Dikarya</taxon>
        <taxon>Basidiomycota</taxon>
        <taxon>Agaricomycotina</taxon>
        <taxon>Agaricomycetes</taxon>
        <taxon>Agaricomycetidae</taxon>
        <taxon>Agaricales</taxon>
        <taxon>Marasmiineae</taxon>
        <taxon>Mycenaceae</taxon>
        <taxon>Mycena</taxon>
    </lineage>
</organism>
<feature type="region of interest" description="Disordered" evidence="1">
    <location>
        <begin position="220"/>
        <end position="257"/>
    </location>
</feature>
<dbReference type="EMBL" id="JARKIE010000074">
    <property type="protein sequence ID" value="KAJ7689109.1"/>
    <property type="molecule type" value="Genomic_DNA"/>
</dbReference>
<keyword evidence="3" id="KW-1185">Reference proteome</keyword>
<gene>
    <name evidence="2" type="ORF">B0H17DRAFT_1135169</name>
</gene>
<comment type="caution">
    <text evidence="2">The sequence shown here is derived from an EMBL/GenBank/DDBJ whole genome shotgun (WGS) entry which is preliminary data.</text>
</comment>
<sequence>MRRRFMTRTGTVTLDHLSVAAHATYYYRLCAGSNPCADEDIVHFPHWVQLQMQRESWSRARATFAASRSNTPSTAPHRSAVARRVGFRGKQHYEMRAMGGSVVLWLPPYKRVGRAQFAGCKAGSRTVRQRSQRAAKLAEDALSGVLLYGDKSRPRESTGRAAGTRVIRKRWVALSTNPHDSRGALCACSMRGVWEACDLLNMPAKLSRLVRRNSGRESGSTLFAPHWASSQKRQTMSTLESERRSPANAGISGRADARDVATRIRARGTHAASLQYCEHAKDANSIAGSASAERLGISSASNQGVLKAEDSHHRGVPKVQKHVKRAHTWLSGRRDWSASRTKAAYNDGDRWVGLDERVKLAGSDGGYMESRRRRLAHRAATANDMLRARSPFASRTRAMATARVMDIEVGSCGLPRNECSDLWHGREPTKALVYARGPSRAAPRKCRFDGIKAGSARPISTGLTLGDLAASASGRSSNSGDLVDQ</sequence>